<dbReference type="PANTHER" id="PTHR10516">
    <property type="entry name" value="PEPTIDYL-PROLYL CIS-TRANS ISOMERASE"/>
    <property type="match status" value="1"/>
</dbReference>
<evidence type="ECO:0000256" key="4">
    <source>
        <dbReference type="ARBA" id="ARBA00023235"/>
    </source>
</evidence>
<protein>
    <recommendedName>
        <fullName evidence="2 5">peptidylprolyl isomerase</fullName>
        <ecNumber evidence="2 5">5.2.1.8</ecNumber>
    </recommendedName>
</protein>
<dbReference type="InterPro" id="IPR050689">
    <property type="entry name" value="FKBP-type_PPIase"/>
</dbReference>
<feature type="transmembrane region" description="Helical" evidence="6">
    <location>
        <begin position="264"/>
        <end position="286"/>
    </location>
</feature>
<evidence type="ECO:0000256" key="1">
    <source>
        <dbReference type="ARBA" id="ARBA00000971"/>
    </source>
</evidence>
<evidence type="ECO:0000256" key="5">
    <source>
        <dbReference type="PROSITE-ProRule" id="PRU00277"/>
    </source>
</evidence>
<dbReference type="EMBL" id="JABMIG020000188">
    <property type="protein sequence ID" value="KAL3786733.1"/>
    <property type="molecule type" value="Genomic_DNA"/>
</dbReference>
<keyword evidence="6" id="KW-0472">Membrane</keyword>
<gene>
    <name evidence="8" type="ORF">HJC23_005296</name>
</gene>
<dbReference type="Gene3D" id="3.10.50.40">
    <property type="match status" value="1"/>
</dbReference>
<keyword evidence="6" id="KW-0812">Transmembrane</keyword>
<reference evidence="8 9" key="1">
    <citation type="journal article" date="2020" name="G3 (Bethesda)">
        <title>Improved Reference Genome for Cyclotella cryptica CCMP332, a Model for Cell Wall Morphogenesis, Salinity Adaptation, and Lipid Production in Diatoms (Bacillariophyta).</title>
        <authorList>
            <person name="Roberts W.R."/>
            <person name="Downey K.M."/>
            <person name="Ruck E.C."/>
            <person name="Traller J.C."/>
            <person name="Alverson A.J."/>
        </authorList>
    </citation>
    <scope>NUCLEOTIDE SEQUENCE [LARGE SCALE GENOMIC DNA]</scope>
    <source>
        <strain evidence="8 9">CCMP332</strain>
    </source>
</reference>
<dbReference type="AlphaFoldDB" id="A0ABD3PF73"/>
<name>A0ABD3PF73_9STRA</name>
<dbReference type="InterPro" id="IPR001179">
    <property type="entry name" value="PPIase_FKBP_dom"/>
</dbReference>
<sequence length="317" mass="34510">RCFAIISKQEFDFSALYLVFIIMVHPEILFRFFGIFVALYFADGFSNPTSRLSVKVNPARSRAAAKLFSTVAKTLPDGISKTVTVQGSGRDVRLGDMVIVKYVCKAEGVDTAFARADRQRFVPGDGTMVPGWDLAVRTMREGERATVLVTDPKYGYGSAGVPPFVPPNAKLEFDIEVLDIEDSAGFMASDSSDLIAMDGPINRPRTPGAIAAAYEQKMKEKAMNAPEEKEGIAWAIDKVKSSYFFGLFEGETGQEAPWYLKPSITFPLAFLVVGIAFYVSLAGGAISERGMPSTDELDEIIIASRTIEAAVVLALNL</sequence>
<dbReference type="EC" id="5.2.1.8" evidence="2 5"/>
<dbReference type="SUPFAM" id="SSF54534">
    <property type="entry name" value="FKBP-like"/>
    <property type="match status" value="1"/>
</dbReference>
<dbReference type="InterPro" id="IPR046357">
    <property type="entry name" value="PPIase_dom_sf"/>
</dbReference>
<keyword evidence="3 5" id="KW-0697">Rotamase</keyword>
<feature type="non-terminal residue" evidence="8">
    <location>
        <position position="1"/>
    </location>
</feature>
<accession>A0ABD3PF73</accession>
<dbReference type="PROSITE" id="PS50059">
    <property type="entry name" value="FKBP_PPIASE"/>
    <property type="match status" value="1"/>
</dbReference>
<proteinExistence type="predicted"/>
<evidence type="ECO:0000313" key="9">
    <source>
        <dbReference type="Proteomes" id="UP001516023"/>
    </source>
</evidence>
<keyword evidence="4 5" id="KW-0413">Isomerase</keyword>
<keyword evidence="9" id="KW-1185">Reference proteome</keyword>
<dbReference type="GO" id="GO:0003755">
    <property type="term" value="F:peptidyl-prolyl cis-trans isomerase activity"/>
    <property type="evidence" value="ECO:0007669"/>
    <property type="project" value="UniProtKB-KW"/>
</dbReference>
<evidence type="ECO:0000256" key="3">
    <source>
        <dbReference type="ARBA" id="ARBA00023110"/>
    </source>
</evidence>
<dbReference type="Proteomes" id="UP001516023">
    <property type="component" value="Unassembled WGS sequence"/>
</dbReference>
<comment type="caution">
    <text evidence="8">The sequence shown here is derived from an EMBL/GenBank/DDBJ whole genome shotgun (WGS) entry which is preliminary data.</text>
</comment>
<feature type="domain" description="PPIase FKBP-type" evidence="7">
    <location>
        <begin position="95"/>
        <end position="181"/>
    </location>
</feature>
<evidence type="ECO:0000256" key="6">
    <source>
        <dbReference type="SAM" id="Phobius"/>
    </source>
</evidence>
<organism evidence="8 9">
    <name type="scientific">Cyclotella cryptica</name>
    <dbReference type="NCBI Taxonomy" id="29204"/>
    <lineage>
        <taxon>Eukaryota</taxon>
        <taxon>Sar</taxon>
        <taxon>Stramenopiles</taxon>
        <taxon>Ochrophyta</taxon>
        <taxon>Bacillariophyta</taxon>
        <taxon>Coscinodiscophyceae</taxon>
        <taxon>Thalassiosirophycidae</taxon>
        <taxon>Stephanodiscales</taxon>
        <taxon>Stephanodiscaceae</taxon>
        <taxon>Cyclotella</taxon>
    </lineage>
</organism>
<dbReference type="PANTHER" id="PTHR10516:SF443">
    <property type="entry name" value="FK506-BINDING PROTEIN 59-RELATED"/>
    <property type="match status" value="1"/>
</dbReference>
<evidence type="ECO:0000313" key="8">
    <source>
        <dbReference type="EMBL" id="KAL3786733.1"/>
    </source>
</evidence>
<evidence type="ECO:0000256" key="2">
    <source>
        <dbReference type="ARBA" id="ARBA00013194"/>
    </source>
</evidence>
<evidence type="ECO:0000259" key="7">
    <source>
        <dbReference type="PROSITE" id="PS50059"/>
    </source>
</evidence>
<feature type="transmembrane region" description="Helical" evidence="6">
    <location>
        <begin position="15"/>
        <end position="42"/>
    </location>
</feature>
<comment type="catalytic activity">
    <reaction evidence="1 5">
        <text>[protein]-peptidylproline (omega=180) = [protein]-peptidylproline (omega=0)</text>
        <dbReference type="Rhea" id="RHEA:16237"/>
        <dbReference type="Rhea" id="RHEA-COMP:10747"/>
        <dbReference type="Rhea" id="RHEA-COMP:10748"/>
        <dbReference type="ChEBI" id="CHEBI:83833"/>
        <dbReference type="ChEBI" id="CHEBI:83834"/>
        <dbReference type="EC" id="5.2.1.8"/>
    </reaction>
</comment>
<keyword evidence="6" id="KW-1133">Transmembrane helix</keyword>
<dbReference type="Pfam" id="PF00254">
    <property type="entry name" value="FKBP_C"/>
    <property type="match status" value="1"/>
</dbReference>